<feature type="chain" id="PRO_5005893578" description="Protein Wnt" evidence="10">
    <location>
        <begin position="23"/>
        <end position="358"/>
    </location>
</feature>
<accession>A0A0N5B007</accession>
<evidence type="ECO:0000256" key="2">
    <source>
        <dbReference type="ARBA" id="ARBA00005683"/>
    </source>
</evidence>
<keyword evidence="6 9" id="KW-0879">Wnt signaling pathway</keyword>
<dbReference type="Proteomes" id="UP000046393">
    <property type="component" value="Unplaced"/>
</dbReference>
<evidence type="ECO:0000256" key="4">
    <source>
        <dbReference type="ARBA" id="ARBA00022525"/>
    </source>
</evidence>
<evidence type="ECO:0000256" key="1">
    <source>
        <dbReference type="ARBA" id="ARBA00004498"/>
    </source>
</evidence>
<keyword evidence="3 9" id="KW-0217">Developmental protein</keyword>
<dbReference type="Pfam" id="PF00110">
    <property type="entry name" value="wnt"/>
    <property type="match status" value="1"/>
</dbReference>
<evidence type="ECO:0000256" key="7">
    <source>
        <dbReference type="ARBA" id="ARBA00023157"/>
    </source>
</evidence>
<dbReference type="PRINTS" id="PR01349">
    <property type="entry name" value="WNTPROTEIN"/>
</dbReference>
<dbReference type="InterPro" id="IPR005817">
    <property type="entry name" value="Wnt"/>
</dbReference>
<dbReference type="STRING" id="451379.A0A0N5B007"/>
<dbReference type="GO" id="GO:0060070">
    <property type="term" value="P:canonical Wnt signaling pathway"/>
    <property type="evidence" value="ECO:0007669"/>
    <property type="project" value="TreeGrafter"/>
</dbReference>
<evidence type="ECO:0000313" key="11">
    <source>
        <dbReference type="Proteomes" id="UP000046393"/>
    </source>
</evidence>
<keyword evidence="11" id="KW-1185">Reference proteome</keyword>
<evidence type="ECO:0000256" key="6">
    <source>
        <dbReference type="ARBA" id="ARBA00022687"/>
    </source>
</evidence>
<protein>
    <recommendedName>
        <fullName evidence="9">Protein Wnt</fullName>
    </recommendedName>
</protein>
<dbReference type="Gene3D" id="3.30.2460.20">
    <property type="match status" value="1"/>
</dbReference>
<comment type="subcellular location">
    <subcellularLocation>
        <location evidence="1 9">Secreted</location>
        <location evidence="1 9">Extracellular space</location>
        <location evidence="1 9">Extracellular matrix</location>
    </subcellularLocation>
</comment>
<dbReference type="SMART" id="SM00097">
    <property type="entry name" value="WNT1"/>
    <property type="match status" value="1"/>
</dbReference>
<dbReference type="PROSITE" id="PS00246">
    <property type="entry name" value="WNT1"/>
    <property type="match status" value="1"/>
</dbReference>
<dbReference type="GO" id="GO:0005109">
    <property type="term" value="F:frizzled binding"/>
    <property type="evidence" value="ECO:0007669"/>
    <property type="project" value="TreeGrafter"/>
</dbReference>
<feature type="signal peptide" evidence="10">
    <location>
        <begin position="1"/>
        <end position="22"/>
    </location>
</feature>
<organism evidence="11 12">
    <name type="scientific">Syphacia muris</name>
    <dbReference type="NCBI Taxonomy" id="451379"/>
    <lineage>
        <taxon>Eukaryota</taxon>
        <taxon>Metazoa</taxon>
        <taxon>Ecdysozoa</taxon>
        <taxon>Nematoda</taxon>
        <taxon>Chromadorea</taxon>
        <taxon>Rhabditida</taxon>
        <taxon>Spirurina</taxon>
        <taxon>Oxyuridomorpha</taxon>
        <taxon>Oxyuroidea</taxon>
        <taxon>Oxyuridae</taxon>
        <taxon>Syphacia</taxon>
    </lineage>
</organism>
<keyword evidence="4" id="KW-0964">Secreted</keyword>
<proteinExistence type="inferred from homology"/>
<evidence type="ECO:0000256" key="5">
    <source>
        <dbReference type="ARBA" id="ARBA00022530"/>
    </source>
</evidence>
<keyword evidence="10" id="KW-0732">Signal</keyword>
<evidence type="ECO:0000256" key="3">
    <source>
        <dbReference type="ARBA" id="ARBA00022473"/>
    </source>
</evidence>
<evidence type="ECO:0000256" key="9">
    <source>
        <dbReference type="RuleBase" id="RU003500"/>
    </source>
</evidence>
<dbReference type="GO" id="GO:0005615">
    <property type="term" value="C:extracellular space"/>
    <property type="evidence" value="ECO:0007669"/>
    <property type="project" value="TreeGrafter"/>
</dbReference>
<dbReference type="InterPro" id="IPR018161">
    <property type="entry name" value="Wnt_CS"/>
</dbReference>
<dbReference type="PANTHER" id="PTHR12027:SF114">
    <property type="entry name" value="PROTEIN MOM-2"/>
    <property type="match status" value="1"/>
</dbReference>
<comment type="function">
    <text evidence="9">Ligand for members of the frizzled family of seven transmembrane receptors.</text>
</comment>
<keyword evidence="7" id="KW-1015">Disulfide bond</keyword>
<dbReference type="CDD" id="cd13113">
    <property type="entry name" value="Wnt"/>
    <property type="match status" value="1"/>
</dbReference>
<evidence type="ECO:0000256" key="10">
    <source>
        <dbReference type="SAM" id="SignalP"/>
    </source>
</evidence>
<dbReference type="PANTHER" id="PTHR12027">
    <property type="entry name" value="WNT RELATED"/>
    <property type="match status" value="1"/>
</dbReference>
<dbReference type="GO" id="GO:0045165">
    <property type="term" value="P:cell fate commitment"/>
    <property type="evidence" value="ECO:0007669"/>
    <property type="project" value="TreeGrafter"/>
</dbReference>
<evidence type="ECO:0000313" key="12">
    <source>
        <dbReference type="WBParaSite" id="SMUV_0001059201-mRNA-1"/>
    </source>
</evidence>
<dbReference type="GO" id="GO:0030182">
    <property type="term" value="P:neuron differentiation"/>
    <property type="evidence" value="ECO:0007669"/>
    <property type="project" value="TreeGrafter"/>
</dbReference>
<dbReference type="WBParaSite" id="SMUV_0001059201-mRNA-1">
    <property type="protein sequence ID" value="SMUV_0001059201-mRNA-1"/>
    <property type="gene ID" value="SMUV_0001059201"/>
</dbReference>
<sequence>MKFPLKSSAILCFRLLPQAASSIAHRSDPSACVLLPGLTQRQRSVCVRHPGNIQYVIAGLTAAVRECQAQFRDQRWNCSSHKHSLALPQAKRTTTDNQVIYLNILTVVASRETAFVVALSSGAVSHAIARACAKGEVADCGCGQKPVQMQPSKDFVWAGCSDNIKYANTFGRRFMDADDQPHLRDARSLMNVHNSRVGRKILASNLRKECKCHGVSGSCVTKTCWRVVPLLERFASILKKKYFHASKVTVAAEGKSLVLRVEKTGRVGRYLREPRRLAAKNELVFLDESPDYCTENLENDVLGPKGRECGSNCNVLCCGRGWIEVKKYVEEQCNCKFIWCCEVKCDRCIKEIVKNYCK</sequence>
<keyword evidence="5" id="KW-0272">Extracellular matrix</keyword>
<reference evidence="12" key="1">
    <citation type="submission" date="2017-02" db="UniProtKB">
        <authorList>
            <consortium name="WormBaseParasite"/>
        </authorList>
    </citation>
    <scope>IDENTIFICATION</scope>
</reference>
<dbReference type="InterPro" id="IPR043158">
    <property type="entry name" value="Wnt_C"/>
</dbReference>
<evidence type="ECO:0000256" key="8">
    <source>
        <dbReference type="ARBA" id="ARBA00023288"/>
    </source>
</evidence>
<dbReference type="GO" id="GO:0005125">
    <property type="term" value="F:cytokine activity"/>
    <property type="evidence" value="ECO:0007669"/>
    <property type="project" value="TreeGrafter"/>
</dbReference>
<comment type="similarity">
    <text evidence="2 9">Belongs to the Wnt family.</text>
</comment>
<name>A0A0N5B007_9BILA</name>
<keyword evidence="8" id="KW-0449">Lipoprotein</keyword>
<dbReference type="AlphaFoldDB" id="A0A0N5B007"/>